<dbReference type="SMART" id="SM00089">
    <property type="entry name" value="PKD"/>
    <property type="match status" value="5"/>
</dbReference>
<feature type="domain" description="PKD" evidence="1">
    <location>
        <begin position="419"/>
        <end position="510"/>
    </location>
</feature>
<reference evidence="3" key="1">
    <citation type="journal article" date="2019" name="Int. J. Syst. Evol. Microbiol.">
        <title>The Global Catalogue of Microorganisms (GCM) 10K type strain sequencing project: providing services to taxonomists for standard genome sequencing and annotation.</title>
        <authorList>
            <consortium name="The Broad Institute Genomics Platform"/>
            <consortium name="The Broad Institute Genome Sequencing Center for Infectious Disease"/>
            <person name="Wu L."/>
            <person name="Ma J."/>
        </authorList>
    </citation>
    <scope>NUCLEOTIDE SEQUENCE [LARGE SCALE GENOMIC DNA]</scope>
    <source>
        <strain evidence="3">CCM 8681</strain>
    </source>
</reference>
<dbReference type="Pfam" id="PF18911">
    <property type="entry name" value="PKD_4"/>
    <property type="match status" value="3"/>
</dbReference>
<dbReference type="Proteomes" id="UP000624701">
    <property type="component" value="Unassembled WGS sequence"/>
</dbReference>
<organism evidence="2 3">
    <name type="scientific">Winogradskyella haliclonae</name>
    <dbReference type="NCBI Taxonomy" id="2048558"/>
    <lineage>
        <taxon>Bacteria</taxon>
        <taxon>Pseudomonadati</taxon>
        <taxon>Bacteroidota</taxon>
        <taxon>Flavobacteriia</taxon>
        <taxon>Flavobacteriales</taxon>
        <taxon>Flavobacteriaceae</taxon>
        <taxon>Winogradskyella</taxon>
    </lineage>
</organism>
<dbReference type="RefSeq" id="WP_188375409.1">
    <property type="nucleotide sequence ID" value="NZ_BMDQ01000007.1"/>
</dbReference>
<dbReference type="InterPro" id="IPR026341">
    <property type="entry name" value="T9SS_type_B"/>
</dbReference>
<dbReference type="EMBL" id="BMDQ01000007">
    <property type="protein sequence ID" value="GGI58505.1"/>
    <property type="molecule type" value="Genomic_DNA"/>
</dbReference>
<accession>A0ABQ2C2N5</accession>
<protein>
    <recommendedName>
        <fullName evidence="1">PKD domain-containing protein</fullName>
    </recommendedName>
</protein>
<dbReference type="Pfam" id="PF13573">
    <property type="entry name" value="SprB"/>
    <property type="match status" value="5"/>
</dbReference>
<dbReference type="NCBIfam" id="TIGR04131">
    <property type="entry name" value="Bac_Flav_CTERM"/>
    <property type="match status" value="1"/>
</dbReference>
<proteinExistence type="predicted"/>
<feature type="domain" description="PKD" evidence="1">
    <location>
        <begin position="558"/>
        <end position="609"/>
    </location>
</feature>
<dbReference type="Gene3D" id="2.60.40.2700">
    <property type="match status" value="4"/>
</dbReference>
<dbReference type="Gene3D" id="2.60.40.10">
    <property type="entry name" value="Immunoglobulins"/>
    <property type="match status" value="7"/>
</dbReference>
<dbReference type="InterPro" id="IPR000601">
    <property type="entry name" value="PKD_dom"/>
</dbReference>
<dbReference type="Pfam" id="PF19406">
    <property type="entry name" value="PKD_5"/>
    <property type="match status" value="2"/>
</dbReference>
<dbReference type="InterPro" id="IPR045828">
    <property type="entry name" value="PKD_Bacteroidetes"/>
</dbReference>
<dbReference type="Pfam" id="PF13585">
    <property type="entry name" value="CHU_C"/>
    <property type="match status" value="1"/>
</dbReference>
<feature type="domain" description="PKD" evidence="1">
    <location>
        <begin position="638"/>
        <end position="689"/>
    </location>
</feature>
<dbReference type="Gene3D" id="2.60.40.740">
    <property type="match status" value="3"/>
</dbReference>
<dbReference type="InterPro" id="IPR022409">
    <property type="entry name" value="PKD/Chitinase_dom"/>
</dbReference>
<feature type="domain" description="PKD" evidence="1">
    <location>
        <begin position="1851"/>
        <end position="1912"/>
    </location>
</feature>
<evidence type="ECO:0000313" key="2">
    <source>
        <dbReference type="EMBL" id="GGI58505.1"/>
    </source>
</evidence>
<sequence>MLPFLDFAKGVAYNSDIANLDFALFHRQFPPDAIITGTTTACLNESPEPEITFTGSAGVTPYTFTYTINGGANQTISTVGTDDSISISVNTSTTGSFVYELVSVSDNNGDSESASGSATITIVDPPSVSFTFNDNQCSGLPVSFTPTITGSGPFTFNWNFGDGASSTLQNTSHIYDAEGCGTSLFSASLTVTDSNNCSTTVSELITIEERPDISFEDLDAGFGIPFDNCGNNATDPNYTINVGNTSASTACVSSYNVDWGDGSSATGITFPATHTYTQLGSFNAVITGIGNNGCVSNETIIIRNSSNPTGAIETPGNTVNLCIPNTNLQFTIGSWGTNPPDTVYTIDYGDGTEVVINQADMESSVFYDAADPASSQNFPIPHTYTESNCPEPSYTVALNIMTSCGESNLTAGPIIILSQPTPNFEFDSPGCVNTQVQFTNTTEGGFGPNCSENAAHSWDFGDGNTSTDESPSHTYTTPGTYTVTLTEENFCGVSPPISQTICIEAEPTAAFTLDNIEGCIPFDVNATNTTNVSQFCGAETYLWEITYTPEFCGTAESWTFTNGTDENSVNPSFQFNSAGQYNMQLTVTNSCGDNITNQTIQVKQPPNATLDAVDDACGPVSITPVATVDACAPATEVVTYSWSFPGGTPATSNQLDPGIIDYSSVGGYTITFSVTNSCGTTTVTEDFSISQIPTITNTNLTQTICSGTDSNEIMLTSDTPNTTYIWTSNNPPGLSGFIDSGTTDTIPVQTLVNSTTADITLVYTVTPEVNGCIGTPVDFEITVQPAPTITNQPLSDQVCLNGLANNLTVTIQGSGTPTYQWFQNTIDDNTSGTAMPGETSATFSPPTNTLGTIYYYVVITFTTGGCGNLVSDTAEVEITDSAQIDTEPQNSQSICLGGTADELEIQVSGGSGTATYQWFSNTTNSNTGGTLIPGANLPTYTPPAFNTIGTFYYYVEVTYSASGCAALLSSVSEIVVVDDPVITMQPISSQSLCLNAPPQSLEVQVSGGLGNITYQWYVNTVNSNTGGTLIAGENQPLFTPPSNTVGTFYYYVVITQDVSGCEVISDVSELEVNSSAQFDLQPISNEICLGDTTPALEVSFTNGTGTPTYQWYENTIDDTTSGTAIPGANMPTYNPDVSNVGTTYYYAILTFTVGGCPEIISNTAEIIVNQTPQISDAVLLICSDNAFQFIPDIANGDIVPANTQYTWTSPTITPAGVVTGASAQTSPVTNVSQVLVNTSSNPAIVTYTVTPLSGICQGVSFEVEVTVNPSISILDQVTNSLCFNSNSGSIDITISGGVPFTTGNPYNITWSGPNGFTSTDEDISNLEPGQYIVDILDDGGCPFTQSFIVTEPDELVFTSIDFDPNSISCFNANDGQIGIDIGGGTLPYIFSWTLNGAPFSTDEDLSNLGPGNYSVSVTDGNGCGPITQDFNIIEPQELDVVLNTQVNVLCFGESTGAISVLISGGRPDYSYSWIGPNGYTSTNQNISGLEFGIYDLTVTDDSNCVDTLQVEIFQNPQIDIDVTVTQVECFGDNDGSIVINTITGGVAPHDIAWSNLGTGMQQTDLSPGTYTITITDAENCQRDFPIVIDDVPVFDVNPIVTQMSCSGANDASINLNFIGGVDPVNLVWSDGSPDGTERNNLAPGTYTVTITDATTCIIQESFTIFDIPPLSLSANVTNALDCDNANSGAINLIVQGGSAPYTFLWSNGEVTEDLDDIGPDTYSVTVIDANGCDVEQSWTVNRFDPLQLEVITNSEPDCDTGVVNQSFEAVASGGVPPFTYSWSSGTVTGPNNEFMTTDLTGLVVLSVVDGQGCDFEITFDVEAIEFGGDVDFSVSSFAFLNFGIYSIEDPIQFTNEATGNFESILWDFGDGSFSTEENPTHIYSSVGNYVVTQTVTYPFGCVYTLVITLIVEKGYELIVPDAFTPNEDNLNDFFRPEQRGLNNLELRIYDTWGSVVFTEKGDSIQGWDGKVKDEIAENGNYYYTFSGTTFYGKEIKKQGALVFIK</sequence>
<keyword evidence="3" id="KW-1185">Reference proteome</keyword>
<dbReference type="InterPro" id="IPR025667">
    <property type="entry name" value="SprB_repeat"/>
</dbReference>
<dbReference type="CDD" id="cd00146">
    <property type="entry name" value="PKD"/>
    <property type="match status" value="3"/>
</dbReference>
<evidence type="ECO:0000259" key="1">
    <source>
        <dbReference type="PROSITE" id="PS50093"/>
    </source>
</evidence>
<name>A0ABQ2C2N5_9FLAO</name>
<feature type="domain" description="PKD" evidence="1">
    <location>
        <begin position="125"/>
        <end position="201"/>
    </location>
</feature>
<evidence type="ECO:0000313" key="3">
    <source>
        <dbReference type="Proteomes" id="UP000624701"/>
    </source>
</evidence>
<dbReference type="InterPro" id="IPR013783">
    <property type="entry name" value="Ig-like_fold"/>
</dbReference>
<dbReference type="InterPro" id="IPR035986">
    <property type="entry name" value="PKD_dom_sf"/>
</dbReference>
<dbReference type="SUPFAM" id="SSF49299">
    <property type="entry name" value="PKD domain"/>
    <property type="match status" value="6"/>
</dbReference>
<dbReference type="PROSITE" id="PS50093">
    <property type="entry name" value="PKD"/>
    <property type="match status" value="5"/>
</dbReference>
<comment type="caution">
    <text evidence="2">The sequence shown here is derived from an EMBL/GenBank/DDBJ whole genome shotgun (WGS) entry which is preliminary data.</text>
</comment>
<gene>
    <name evidence="2" type="ORF">GCM10011444_28140</name>
</gene>